<gene>
    <name evidence="4" type="ORF">ENM30_03930</name>
    <name evidence="3" type="ORF">ENT82_06790</name>
    <name evidence="2" type="ORF">ENU43_00485</name>
</gene>
<accession>A0A7C4I464</accession>
<dbReference type="EMBL" id="DRXG01000084">
    <property type="protein sequence ID" value="HHN52446.1"/>
    <property type="molecule type" value="Genomic_DNA"/>
</dbReference>
<keyword evidence="1" id="KW-0812">Transmembrane</keyword>
<feature type="transmembrane region" description="Helical" evidence="1">
    <location>
        <begin position="55"/>
        <end position="77"/>
    </location>
</feature>
<organism evidence="3">
    <name type="scientific">Caldiarchaeum subterraneum</name>
    <dbReference type="NCBI Taxonomy" id="311458"/>
    <lineage>
        <taxon>Archaea</taxon>
        <taxon>Nitrososphaerota</taxon>
        <taxon>Candidatus Caldarchaeales</taxon>
        <taxon>Candidatus Caldarchaeaceae</taxon>
        <taxon>Candidatus Caldarchaeum</taxon>
    </lineage>
</organism>
<evidence type="ECO:0000313" key="2">
    <source>
        <dbReference type="EMBL" id="HGL40138.1"/>
    </source>
</evidence>
<protein>
    <submittedName>
        <fullName evidence="3">Zinc ribbon domain-containing protein</fullName>
    </submittedName>
</protein>
<proteinExistence type="predicted"/>
<comment type="caution">
    <text evidence="3">The sequence shown here is derived from an EMBL/GenBank/DDBJ whole genome shotgun (WGS) entry which is preliminary data.</text>
</comment>
<feature type="transmembrane region" description="Helical" evidence="1">
    <location>
        <begin position="83"/>
        <end position="103"/>
    </location>
</feature>
<name>A0A7C4I464_CALS0</name>
<evidence type="ECO:0000313" key="4">
    <source>
        <dbReference type="EMBL" id="HHN52446.1"/>
    </source>
</evidence>
<dbReference type="EMBL" id="DTAD01000074">
    <property type="protein sequence ID" value="HGN90813.1"/>
    <property type="molecule type" value="Genomic_DNA"/>
</dbReference>
<dbReference type="EMBL" id="DTCM01000006">
    <property type="protein sequence ID" value="HGL40138.1"/>
    <property type="molecule type" value="Genomic_DNA"/>
</dbReference>
<feature type="transmembrane region" description="Helical" evidence="1">
    <location>
        <begin position="149"/>
        <end position="168"/>
    </location>
</feature>
<dbReference type="AlphaFoldDB" id="A0A7C4I464"/>
<evidence type="ECO:0000256" key="1">
    <source>
        <dbReference type="SAM" id="Phobius"/>
    </source>
</evidence>
<keyword evidence="1" id="KW-0472">Membrane</keyword>
<sequence length="277" mass="29672">MKKLAIGYILSTFNCLSLTPLAIYLLFPAMVTYPVSIVLRALGWRDVRRGTGVGSALYAVIFSLGVVTFLLILLTFTEALPREALQIAALSWTLYSVAELYLYNSAARNLGARTFHLASVNIIGVVSIDYVAFTVLPGSVQSFPEDVGGFLYLGAGVLIVSALAAAVASSKINITRSRTLQNIPKLPPAGNISSTQRQAQPLLKLEPLREGVQKTCPKCRTINPLKARTCSGCGAALAVEIGLKCPVCDAPFAYAKKLRMDRYICGVCGSTLVVKPV</sequence>
<feature type="transmembrane region" description="Helical" evidence="1">
    <location>
        <begin position="21"/>
        <end position="43"/>
    </location>
</feature>
<reference evidence="3" key="1">
    <citation type="journal article" date="2020" name="mSystems">
        <title>Genome- and Community-Level Interaction Insights into Carbon Utilization and Element Cycling Functions of Hydrothermarchaeota in Hydrothermal Sediment.</title>
        <authorList>
            <person name="Zhou Z."/>
            <person name="Liu Y."/>
            <person name="Xu W."/>
            <person name="Pan J."/>
            <person name="Luo Z.H."/>
            <person name="Li M."/>
        </authorList>
    </citation>
    <scope>NUCLEOTIDE SEQUENCE [LARGE SCALE GENOMIC DNA]</scope>
    <source>
        <strain evidence="4">SpSt-1073</strain>
        <strain evidence="3">SpSt-613</strain>
        <strain evidence="2">SpSt-669</strain>
    </source>
</reference>
<feature type="transmembrane region" description="Helical" evidence="1">
    <location>
        <begin position="115"/>
        <end position="137"/>
    </location>
</feature>
<evidence type="ECO:0000313" key="3">
    <source>
        <dbReference type="EMBL" id="HGN90813.1"/>
    </source>
</evidence>
<keyword evidence="1" id="KW-1133">Transmembrane helix</keyword>